<dbReference type="AlphaFoldDB" id="A0A508TNY2"/>
<dbReference type="Proteomes" id="UP000328092">
    <property type="component" value="Unassembled WGS sequence"/>
</dbReference>
<keyword evidence="1" id="KW-1133">Transmembrane helix</keyword>
<sequence length="157" mass="17101">MSQYVLDPVRARRPAMAVSTTQMVWLCIVAGIAIYFGTALWLERTWQDPAPKGRVVAPLVRPFLPLGQAAFRAEPLLKDEGLAALADNPDIEGDTRSPVIVYEDNKPLGPSHSTFAEVSAGHGRFAHWKGQGIVFSASDGTDPNTNGRRYWAVIAAK</sequence>
<name>A0A508TNY2_9BRAD</name>
<keyword evidence="1" id="KW-0812">Transmembrane</keyword>
<organism evidence="2 3">
    <name type="scientific">Bradyrhizobium ivorense</name>
    <dbReference type="NCBI Taxonomy" id="2511166"/>
    <lineage>
        <taxon>Bacteria</taxon>
        <taxon>Pseudomonadati</taxon>
        <taxon>Pseudomonadota</taxon>
        <taxon>Alphaproteobacteria</taxon>
        <taxon>Hyphomicrobiales</taxon>
        <taxon>Nitrobacteraceae</taxon>
        <taxon>Bradyrhizobium</taxon>
    </lineage>
</organism>
<evidence type="ECO:0000313" key="2">
    <source>
        <dbReference type="EMBL" id="VIO76082.1"/>
    </source>
</evidence>
<feature type="transmembrane region" description="Helical" evidence="1">
    <location>
        <begin position="23"/>
        <end position="42"/>
    </location>
</feature>
<reference evidence="2" key="1">
    <citation type="submission" date="2019-02" db="EMBL/GenBank/DDBJ databases">
        <authorList>
            <person name="Pothier F.J."/>
        </authorList>
    </citation>
    <scope>NUCLEOTIDE SEQUENCE</scope>
    <source>
        <strain evidence="2">CI-1B</strain>
    </source>
</reference>
<evidence type="ECO:0000313" key="3">
    <source>
        <dbReference type="Proteomes" id="UP000328092"/>
    </source>
</evidence>
<protein>
    <submittedName>
        <fullName evidence="2">Uncharacterized protein</fullName>
    </submittedName>
</protein>
<dbReference type="OrthoDB" id="8049807at2"/>
<dbReference type="RefSeq" id="WP_139862966.1">
    <property type="nucleotide sequence ID" value="NZ_CAADFC020000027.1"/>
</dbReference>
<comment type="caution">
    <text evidence="2">The sequence shown here is derived from an EMBL/GenBank/DDBJ whole genome shotgun (WGS) entry which is preliminary data.</text>
</comment>
<gene>
    <name evidence="2" type="ORF">CI1B_62260</name>
</gene>
<evidence type="ECO:0000256" key="1">
    <source>
        <dbReference type="SAM" id="Phobius"/>
    </source>
</evidence>
<keyword evidence="1" id="KW-0472">Membrane</keyword>
<proteinExistence type="predicted"/>
<dbReference type="EMBL" id="CAADFC020000027">
    <property type="protein sequence ID" value="VIO76082.1"/>
    <property type="molecule type" value="Genomic_DNA"/>
</dbReference>
<accession>A0A508TNY2</accession>
<keyword evidence="3" id="KW-1185">Reference proteome</keyword>